<reference evidence="1 2" key="1">
    <citation type="submission" date="2024-10" db="EMBL/GenBank/DDBJ databases">
        <title>The Natural Products Discovery Center: Release of the First 8490 Sequenced Strains for Exploring Actinobacteria Biosynthetic Diversity.</title>
        <authorList>
            <person name="Kalkreuter E."/>
            <person name="Kautsar S.A."/>
            <person name="Yang D."/>
            <person name="Bader C.D."/>
            <person name="Teijaro C.N."/>
            <person name="Fluegel L."/>
            <person name="Davis C.M."/>
            <person name="Simpson J.R."/>
            <person name="Lauterbach L."/>
            <person name="Steele A.D."/>
            <person name="Gui C."/>
            <person name="Meng S."/>
            <person name="Li G."/>
            <person name="Viehrig K."/>
            <person name="Ye F."/>
            <person name="Su P."/>
            <person name="Kiefer A.F."/>
            <person name="Nichols A."/>
            <person name="Cepeda A.J."/>
            <person name="Yan W."/>
            <person name="Fan B."/>
            <person name="Jiang Y."/>
            <person name="Adhikari A."/>
            <person name="Zheng C.-J."/>
            <person name="Schuster L."/>
            <person name="Cowan T.M."/>
            <person name="Smanski M.J."/>
            <person name="Chevrette M.G."/>
            <person name="De Carvalho L.P.S."/>
            <person name="Shen B."/>
        </authorList>
    </citation>
    <scope>NUCLEOTIDE SEQUENCE [LARGE SCALE GENOMIC DNA]</scope>
    <source>
        <strain evidence="1 2">NPDC007066</strain>
    </source>
</reference>
<proteinExistence type="predicted"/>
<dbReference type="NCBIfam" id="NF033679">
    <property type="entry name" value="DNRLRE_dom"/>
    <property type="match status" value="1"/>
</dbReference>
<dbReference type="InterPro" id="IPR006530">
    <property type="entry name" value="YD"/>
</dbReference>
<dbReference type="NCBIfam" id="TIGR03696">
    <property type="entry name" value="Rhs_assc_core"/>
    <property type="match status" value="1"/>
</dbReference>
<dbReference type="Pfam" id="PF05593">
    <property type="entry name" value="RHS_repeat"/>
    <property type="match status" value="2"/>
</dbReference>
<name>A0ABW6LMY5_9ACTN</name>
<evidence type="ECO:0000313" key="1">
    <source>
        <dbReference type="EMBL" id="MFE9228424.1"/>
    </source>
</evidence>
<dbReference type="Proteomes" id="UP001601288">
    <property type="component" value="Unassembled WGS sequence"/>
</dbReference>
<dbReference type="Gene3D" id="2.180.10.10">
    <property type="entry name" value="RHS repeat-associated core"/>
    <property type="match status" value="2"/>
</dbReference>
<dbReference type="EMBL" id="JBIAFP010000018">
    <property type="protein sequence ID" value="MFE9228424.1"/>
    <property type="molecule type" value="Genomic_DNA"/>
</dbReference>
<dbReference type="InterPro" id="IPR050708">
    <property type="entry name" value="T6SS_VgrG/RHS"/>
</dbReference>
<dbReference type="InterPro" id="IPR022385">
    <property type="entry name" value="Rhs_assc_core"/>
</dbReference>
<sequence length="2057" mass="214057">MATQAATVSVATGGAFAADSGGAEATAASAETKSAASSADSVAAALLMARMQDQKIEVTSERTETSTTYALPSGELQTSTYAGPIRQQVDGKWHDIDTDLSDTGEALEPGVAAADIAVSDGGDTALVSVDKGSKSFGLGWESKLPTPKVKDDTASYDLGDGQSLTVTALSQGFSQNVVLDKAPDQAPEYRIPLNLKGLELSVADSGHLLLKDSGGKLVAEAPAPMMWDSSKDDASGESKHQAPVATKVETADDGSQTLVLTPDADYFAKDLTYPVTVDPTSTLAVTTDTWVATNYTDSQVSSTELKSGTYDAGSTKARSYLKFDVSAFKGKHITDTNLALYSYYSSTCSTSGAGTQVRRITSTWSSTDITWSDQPSTTTTGAVTNTAARGYSSTDCPAGTMNFDIDAIVQAWADGSANYGLRIAGASETDSLTWRRFRSANYVSGDGSTEPHLTVTYNSYPSVPTATAISPSQVNAYSGRRYVTTYTPTVSAKVTDVDGSSVKAQFEITNDPAYSGETSYSYTGTSASVVSGGTAKLTIPSANQLAAAHLRMRVRGYDGTDYGSWSPYLYFVPNVAKPVAPTITCDTYTQNDWTAKADAAVSCTLDTTSSDGAGYHWGLDNSSLPNKKLDTTNGNGGDALTVSIDPANGWHTLYARTVDSGGNLSSATTAYSFGVGADGAAILSPQDGDGTARRLTLSAKGLTSYTGVTWQYRRGEEDSWHTVPVGDVTASGNAVSAWPVAVTSGTATKLVWNTVNTLSEDGVIELRAALTDGTTTGHSQTVEVTLDRDAGTAPSAPVGPGSVNQLTGDYTLAATDASAFDTTVSRVFSSRPNDTDDEGQAQIFGPGWVSSVASQGAAYTQVRATSSTSVEVLSADGSTIAFTSTTGGGWKAQPGHESLSLTGTLSGTKFTLTDTDANSTVFAKAASAVSTWTLSSTASAVGDSSVTIASESVVVGDDTLARPKYVISPTPTVTTAGCQADPSTKGCRVLEFVYADSTTATSSALGEYKNQVKAVKLWATSPGASAATAETVTSYSYDASGNLRSVWDPQISPALKTTYTYDSDGRLATLTEPGQLAWTFSYGTAGSAVTSGAGMLLKASRSALAQGSNSDVSGTAVTSVVYDVPLSGSTAPYQLDQDTVAGWAQNEAPTDATAVFPPGSSPSSHTGSALAADAYTTATITYIDADGQETNTATPGGSITTTEYDGFGNTVAELSAANRELALGTATGAADTLAALGLADLSTADRARLLAVVSEYSSDGEHLLDEYGPLHEVTLTAQLAGSTTESTLAAGSVVPARTHTSYAYDENRPSDAELSDLVTTTKTGAFVDGYGTDADVRTVTTAYDWSTGQTTASGGDDTTGTVATYDSAGKVATTRTAGSSGTDAATIKYEYYTADGTGTCGSRPEWAGLACRTSPAADITDGGTNPAKTVTTVYTYDRWLQLATKTETANGVTRTTTITKDNAGRPFKTTISGGTGKDVPATTVSYNETNGQLSQRTANGQTIAYTYDALGRLTSYGDGAGNATTTSYDILDRPVKVTDSAPSTVTYAYDTAGNRKSLTDSVAGTFTASYDADGTLVSESLPGGTTLTIGTDTTGTETGRVYADANGTAIVSDTVRHNARGEQVGHTQTDGSTTDTTYTYDSAARLTQATDTTATGCTTRAYTLDASSNRTALKTTTDDCDSSTTDAVTASTSYDYDSGDRLIASGVAYDAFGRTTTNGTSTLTYYANDLVNSETVGTSRRTWTLDAAARLAVSADQTQATDGSWTTTGSITNHYGCDCDSPSWSKSSSGAVSRNVADLTGTLAAVTTASGGTVLQLSNAHGDIAVRLPLDTSVAPTVQQYDEYGNALDGTVSTAYGWLGSYQRDSGTLSGITLMGVRLYDARSGRFLQSDPVYGGNDNSYEYCRGNPVSCTDLSGAYSYSFTYYIGAYFSSAKTVFKWIRNHFWVFPLSGCGATLNRGERCNLKPVLGPVKVEKLTSTYFQFLSLKGHFEGPGKRLRFTFSKSWGVISMKVKAWGPNKTKCDNNTYCSTANKIAARTGFAVFASMIAYYTTLYGVW</sequence>
<dbReference type="InterPro" id="IPR031325">
    <property type="entry name" value="RHS_repeat"/>
</dbReference>
<accession>A0ABW6LMY5</accession>
<dbReference type="NCBIfam" id="TIGR01643">
    <property type="entry name" value="YD_repeat_2x"/>
    <property type="match status" value="2"/>
</dbReference>
<organism evidence="1 2">
    <name type="scientific">Streptomyces massasporeus</name>
    <dbReference type="NCBI Taxonomy" id="67324"/>
    <lineage>
        <taxon>Bacteria</taxon>
        <taxon>Bacillati</taxon>
        <taxon>Actinomycetota</taxon>
        <taxon>Actinomycetes</taxon>
        <taxon>Kitasatosporales</taxon>
        <taxon>Streptomycetaceae</taxon>
        <taxon>Streptomyces</taxon>
    </lineage>
</organism>
<gene>
    <name evidence="1" type="ORF">ACFYM3_28115</name>
</gene>
<comment type="caution">
    <text evidence="1">The sequence shown here is derived from an EMBL/GenBank/DDBJ whole genome shotgun (WGS) entry which is preliminary data.</text>
</comment>
<dbReference type="RefSeq" id="WP_358283212.1">
    <property type="nucleotide sequence ID" value="NZ_JBEYGJ010000015.1"/>
</dbReference>
<protein>
    <submittedName>
        <fullName evidence="1">DNRLRE domain-containing protein</fullName>
    </submittedName>
</protein>
<keyword evidence="2" id="KW-1185">Reference proteome</keyword>
<evidence type="ECO:0000313" key="2">
    <source>
        <dbReference type="Proteomes" id="UP001601288"/>
    </source>
</evidence>
<dbReference type="PANTHER" id="PTHR32305:SF15">
    <property type="entry name" value="PROTEIN RHSA-RELATED"/>
    <property type="match status" value="1"/>
</dbReference>
<dbReference type="PANTHER" id="PTHR32305">
    <property type="match status" value="1"/>
</dbReference>